<keyword evidence="5 10" id="KW-0328">Glycosyltransferase</keyword>
<dbReference type="GO" id="GO:0005975">
    <property type="term" value="P:carbohydrate metabolic process"/>
    <property type="evidence" value="ECO:0007669"/>
    <property type="project" value="InterPro"/>
</dbReference>
<comment type="similarity">
    <text evidence="2 10">Belongs to the disproportionating enzyme family.</text>
</comment>
<evidence type="ECO:0000256" key="7">
    <source>
        <dbReference type="ARBA" id="ARBA00023277"/>
    </source>
</evidence>
<keyword evidence="6 10" id="KW-0808">Transferase</keyword>
<comment type="caution">
    <text evidence="11">The sequence shown here is derived from an EMBL/GenBank/DDBJ whole genome shotgun (WGS) entry which is preliminary data.</text>
</comment>
<dbReference type="EC" id="2.4.1.25" evidence="3 10"/>
<reference evidence="11 12" key="1">
    <citation type="journal article" date="2016" name="Nat. Commun.">
        <title>Thousands of microbial genomes shed light on interconnected biogeochemical processes in an aquifer system.</title>
        <authorList>
            <person name="Anantharaman K."/>
            <person name="Brown C.T."/>
            <person name="Hug L.A."/>
            <person name="Sharon I."/>
            <person name="Castelle C.J."/>
            <person name="Probst A.J."/>
            <person name="Thomas B.C."/>
            <person name="Singh A."/>
            <person name="Wilkins M.J."/>
            <person name="Karaoz U."/>
            <person name="Brodie E.L."/>
            <person name="Williams K.H."/>
            <person name="Hubbard S.S."/>
            <person name="Banfield J.F."/>
        </authorList>
    </citation>
    <scope>NUCLEOTIDE SEQUENCE [LARGE SCALE GENOMIC DNA]</scope>
</reference>
<evidence type="ECO:0000256" key="4">
    <source>
        <dbReference type="ARBA" id="ARBA00020295"/>
    </source>
</evidence>
<dbReference type="InterPro" id="IPR017853">
    <property type="entry name" value="GH"/>
</dbReference>
<evidence type="ECO:0000256" key="9">
    <source>
        <dbReference type="ARBA" id="ARBA00031501"/>
    </source>
</evidence>
<dbReference type="SUPFAM" id="SSF51445">
    <property type="entry name" value="(Trans)glycosidases"/>
    <property type="match status" value="1"/>
</dbReference>
<dbReference type="Gene3D" id="3.20.20.80">
    <property type="entry name" value="Glycosidases"/>
    <property type="match status" value="1"/>
</dbReference>
<dbReference type="PANTHER" id="PTHR32438:SF5">
    <property type="entry name" value="4-ALPHA-GLUCANOTRANSFERASE DPE1, CHLOROPLASTIC_AMYLOPLASTIC"/>
    <property type="match status" value="1"/>
</dbReference>
<dbReference type="NCBIfam" id="TIGR00217">
    <property type="entry name" value="malQ"/>
    <property type="match status" value="1"/>
</dbReference>
<dbReference type="Proteomes" id="UP000177950">
    <property type="component" value="Unassembled WGS sequence"/>
</dbReference>
<dbReference type="PANTHER" id="PTHR32438">
    <property type="entry name" value="4-ALPHA-GLUCANOTRANSFERASE DPE1, CHLOROPLASTIC/AMYLOPLASTIC"/>
    <property type="match status" value="1"/>
</dbReference>
<organism evidence="11 12">
    <name type="scientific">Candidatus Muproteobacteria bacterium RBG_19FT_COMBO_61_10</name>
    <dbReference type="NCBI Taxonomy" id="1817761"/>
    <lineage>
        <taxon>Bacteria</taxon>
        <taxon>Pseudomonadati</taxon>
        <taxon>Pseudomonadota</taxon>
        <taxon>Candidatus Muproteobacteria</taxon>
    </lineage>
</organism>
<dbReference type="EMBL" id="MFSV01000034">
    <property type="protein sequence ID" value="OGI58897.1"/>
    <property type="molecule type" value="Genomic_DNA"/>
</dbReference>
<evidence type="ECO:0000313" key="11">
    <source>
        <dbReference type="EMBL" id="OGI58897.1"/>
    </source>
</evidence>
<evidence type="ECO:0000313" key="12">
    <source>
        <dbReference type="Proteomes" id="UP000177950"/>
    </source>
</evidence>
<evidence type="ECO:0000256" key="3">
    <source>
        <dbReference type="ARBA" id="ARBA00012560"/>
    </source>
</evidence>
<comment type="catalytic activity">
    <reaction evidence="1 10">
        <text>Transfers a segment of a (1-&gt;4)-alpha-D-glucan to a new position in an acceptor, which may be glucose or a (1-&gt;4)-alpha-D-glucan.</text>
        <dbReference type="EC" id="2.4.1.25"/>
    </reaction>
</comment>
<dbReference type="InterPro" id="IPR003385">
    <property type="entry name" value="Glyco_hydro_77"/>
</dbReference>
<dbReference type="Pfam" id="PF02446">
    <property type="entry name" value="Glyco_hydro_77"/>
    <property type="match status" value="1"/>
</dbReference>
<dbReference type="AlphaFoldDB" id="A0A1F6UNE4"/>
<dbReference type="GO" id="GO:0004134">
    <property type="term" value="F:4-alpha-glucanotransferase activity"/>
    <property type="evidence" value="ECO:0007669"/>
    <property type="project" value="UniProtKB-EC"/>
</dbReference>
<evidence type="ECO:0000256" key="5">
    <source>
        <dbReference type="ARBA" id="ARBA00022676"/>
    </source>
</evidence>
<sequence length="504" mass="56871">MKKPPDALRTPAIHPVLDRRRAGILLHPTSLPGEAENGTLGAHALRFVDFLAASGFSVWQMLPLGPTHADRSPYQCLSVHAGNPRLISFAQLEAWGWLPRTADLSAASGTTRQMLLAQARQACLAQGGARDLEAFDAVHAFWLDDYALYVALRQEHDHRAWWQWPEPLRDRDPAALADARVRHAEYMALVRFEQFVFFRQWQELRQAAQARGVQLFGDLPIFVAHDSADVWAQREYFNLDASGQPRVVAGVPPDYFSKTGQRWGNPLYDWARLQADGFRWWIERLRTQFGLFDLVRIDHFRGFEAYWQIPAEEATAIHGRWVPAPGKALFRTLHNEFGTLPVVAEDLGMITPAVHRLREQFGLPGMRILQFAFDGGADNPYLPHNHEVNSVVYTGTHDNDTTLAWFDSLPVDQQCVVLDYLGHPGEPMPWPLIRAALASVARLAMLPMQDALQAGSGQRMNLPGSHGGNWLWRFAWEQIPPGLGARLRGLAERYGRLDRERGNG</sequence>
<evidence type="ECO:0000256" key="6">
    <source>
        <dbReference type="ARBA" id="ARBA00022679"/>
    </source>
</evidence>
<protein>
    <recommendedName>
        <fullName evidence="4 10">4-alpha-glucanotransferase</fullName>
        <ecNumber evidence="3 10">2.4.1.25</ecNumber>
    </recommendedName>
    <alternativeName>
        <fullName evidence="8 10">Amylomaltase</fullName>
    </alternativeName>
    <alternativeName>
        <fullName evidence="9 10">Disproportionating enzyme</fullName>
    </alternativeName>
</protein>
<keyword evidence="7 10" id="KW-0119">Carbohydrate metabolism</keyword>
<evidence type="ECO:0000256" key="10">
    <source>
        <dbReference type="RuleBase" id="RU361207"/>
    </source>
</evidence>
<dbReference type="NCBIfam" id="NF011080">
    <property type="entry name" value="PRK14508.1-3"/>
    <property type="match status" value="1"/>
</dbReference>
<evidence type="ECO:0000256" key="8">
    <source>
        <dbReference type="ARBA" id="ARBA00031423"/>
    </source>
</evidence>
<name>A0A1F6UNE4_9PROT</name>
<proteinExistence type="inferred from homology"/>
<gene>
    <name evidence="11" type="ORF">A2V58_09025</name>
</gene>
<evidence type="ECO:0000256" key="2">
    <source>
        <dbReference type="ARBA" id="ARBA00005684"/>
    </source>
</evidence>
<evidence type="ECO:0000256" key="1">
    <source>
        <dbReference type="ARBA" id="ARBA00000439"/>
    </source>
</evidence>
<accession>A0A1F6UNE4</accession>